<proteinExistence type="predicted"/>
<sequence>MAPLAPLSEQPISEEETTTTCSKRLSATRSTRYSFRGWFKKRFSDNSSDLRVLLSVAASPLSPLPLPPKQPKKNAAVSSAEYIVQQFRATTRCTTMAASVKSMYAAGRVSLAITRQPSSAGGRRQHFDGCFVMWQLVPEMWLVELAVSGQQVVAGSDGRVAWRHTPWLGAHAARGGVRPLRRALQGLDPLTIAAVFSTAEHVGEKPIGGEECFALKLEVDPLMLLARSDGTAETIKHKMVGYFSPRSGLLVHLEDSLLIRTQTPGSQAMYWETNISSRIEDYRPVDGVMIAHSGRTTVDLVTFGVGLKADRVLMAQMEEVWTIEDVVFNVPGLSADYFIPPGEVQRM</sequence>
<organism evidence="2 3">
    <name type="scientific">Ananas comosus</name>
    <name type="common">Pineapple</name>
    <name type="synonym">Ananas ananas</name>
    <dbReference type="NCBI Taxonomy" id="4615"/>
    <lineage>
        <taxon>Eukaryota</taxon>
        <taxon>Viridiplantae</taxon>
        <taxon>Streptophyta</taxon>
        <taxon>Embryophyta</taxon>
        <taxon>Tracheophyta</taxon>
        <taxon>Spermatophyta</taxon>
        <taxon>Magnoliopsida</taxon>
        <taxon>Liliopsida</taxon>
        <taxon>Poales</taxon>
        <taxon>Bromeliaceae</taxon>
        <taxon>Bromelioideae</taxon>
        <taxon>Ananas</taxon>
    </lineage>
</organism>
<dbReference type="InterPro" id="IPR006873">
    <property type="entry name" value="DUF620"/>
</dbReference>
<evidence type="ECO:0000256" key="1">
    <source>
        <dbReference type="SAM" id="MobiDB-lite"/>
    </source>
</evidence>
<reference evidence="3" key="2">
    <citation type="submission" date="2025-08" db="UniProtKB">
        <authorList>
            <consortium name="RefSeq"/>
        </authorList>
    </citation>
    <scope>IDENTIFICATION</scope>
    <source>
        <tissue evidence="3">Leaf</tissue>
    </source>
</reference>
<dbReference type="Pfam" id="PF04788">
    <property type="entry name" value="DUF620"/>
    <property type="match status" value="1"/>
</dbReference>
<accession>A0A6P5EL16</accession>
<reference evidence="2" key="1">
    <citation type="journal article" date="2015" name="Nat. Genet.">
        <title>The pineapple genome and the evolution of CAM photosynthesis.</title>
        <authorList>
            <person name="Ming R."/>
            <person name="VanBuren R."/>
            <person name="Wai C.M."/>
            <person name="Tang H."/>
            <person name="Schatz M.C."/>
            <person name="Bowers J.E."/>
            <person name="Lyons E."/>
            <person name="Wang M.L."/>
            <person name="Chen J."/>
            <person name="Biggers E."/>
            <person name="Zhang J."/>
            <person name="Huang L."/>
            <person name="Zhang L."/>
            <person name="Miao W."/>
            <person name="Zhang J."/>
            <person name="Ye Z."/>
            <person name="Miao C."/>
            <person name="Lin Z."/>
            <person name="Wang H."/>
            <person name="Zhou H."/>
            <person name="Yim W.C."/>
            <person name="Priest H.D."/>
            <person name="Zheng C."/>
            <person name="Woodhouse M."/>
            <person name="Edger P.P."/>
            <person name="Guyot R."/>
            <person name="Guo H.B."/>
            <person name="Guo H."/>
            <person name="Zheng G."/>
            <person name="Singh R."/>
            <person name="Sharma A."/>
            <person name="Min X."/>
            <person name="Zheng Y."/>
            <person name="Lee H."/>
            <person name="Gurtowski J."/>
            <person name="Sedlazeck F.J."/>
            <person name="Harkess A."/>
            <person name="McKain M.R."/>
            <person name="Liao Z."/>
            <person name="Fang J."/>
            <person name="Liu J."/>
            <person name="Zhang X."/>
            <person name="Zhang Q."/>
            <person name="Hu W."/>
            <person name="Qin Y."/>
            <person name="Wang K."/>
            <person name="Chen L.Y."/>
            <person name="Shirley N."/>
            <person name="Lin Y.R."/>
            <person name="Liu L.Y."/>
            <person name="Hernandez A.G."/>
            <person name="Wright C.L."/>
            <person name="Bulone V."/>
            <person name="Tuskan G.A."/>
            <person name="Heath K."/>
            <person name="Zee F."/>
            <person name="Moore P.H."/>
            <person name="Sunkar R."/>
            <person name="Leebens-Mack J.H."/>
            <person name="Mockler T."/>
            <person name="Bennetzen J.L."/>
            <person name="Freeling M."/>
            <person name="Sankoff D."/>
            <person name="Paterson A.H."/>
            <person name="Zhu X."/>
            <person name="Yang X."/>
            <person name="Smith J.A."/>
            <person name="Cushman J.C."/>
            <person name="Paull R.E."/>
            <person name="Yu Q."/>
        </authorList>
    </citation>
    <scope>NUCLEOTIDE SEQUENCE [LARGE SCALE GENOMIC DNA]</scope>
    <source>
        <strain evidence="2">cv. F153</strain>
    </source>
</reference>
<feature type="region of interest" description="Disordered" evidence="1">
    <location>
        <begin position="1"/>
        <end position="24"/>
    </location>
</feature>
<gene>
    <name evidence="3" type="primary">LOC109707426</name>
</gene>
<dbReference type="RefSeq" id="XP_020084261.1">
    <property type="nucleotide sequence ID" value="XM_020228672.1"/>
</dbReference>
<evidence type="ECO:0000313" key="3">
    <source>
        <dbReference type="RefSeq" id="XP_020084261.1"/>
    </source>
</evidence>
<evidence type="ECO:0000313" key="2">
    <source>
        <dbReference type="Proteomes" id="UP000515123"/>
    </source>
</evidence>
<dbReference type="OrthoDB" id="1844642at2759"/>
<dbReference type="PANTHER" id="PTHR31300">
    <property type="entry name" value="LIPASE"/>
    <property type="match status" value="1"/>
</dbReference>
<protein>
    <submittedName>
        <fullName evidence="3">Uncharacterized protein LOC109707426</fullName>
    </submittedName>
</protein>
<name>A0A6P5EL16_ANACO</name>
<dbReference type="Proteomes" id="UP000515123">
    <property type="component" value="Linkage group 1"/>
</dbReference>
<dbReference type="PANTHER" id="PTHR31300:SF3">
    <property type="entry name" value="GB|AAD30234.1"/>
    <property type="match status" value="1"/>
</dbReference>
<keyword evidence="2" id="KW-1185">Reference proteome</keyword>
<dbReference type="GeneID" id="109707426"/>
<dbReference type="AlphaFoldDB" id="A0A6P5EL16"/>